<dbReference type="Proteomes" id="UP000509782">
    <property type="component" value="Chromosome"/>
</dbReference>
<dbReference type="STRING" id="32002.BVK87_01355"/>
<evidence type="ECO:0000313" key="7">
    <source>
        <dbReference type="EMBL" id="QKQ50348.1"/>
    </source>
</evidence>
<evidence type="ECO:0000259" key="6">
    <source>
        <dbReference type="PROSITE" id="PS51160"/>
    </source>
</evidence>
<dbReference type="GeneID" id="92843234"/>
<gene>
    <name evidence="8" type="ORF">AAIK43_27225</name>
    <name evidence="7" type="ORF">FOC81_28005</name>
</gene>
<dbReference type="Gene3D" id="3.30.70.100">
    <property type="match status" value="1"/>
</dbReference>
<dbReference type="RefSeq" id="WP_062681573.1">
    <property type="nucleotide sequence ID" value="NZ_BLWG01000453.1"/>
</dbReference>
<feature type="active site" evidence="4">
    <location>
        <position position="45"/>
    </location>
</feature>
<dbReference type="GO" id="GO:0003998">
    <property type="term" value="F:acylphosphatase activity"/>
    <property type="evidence" value="ECO:0007669"/>
    <property type="project" value="UniProtKB-EC"/>
</dbReference>
<dbReference type="PROSITE" id="PS51160">
    <property type="entry name" value="ACYLPHOSPHATASE_3"/>
    <property type="match status" value="1"/>
</dbReference>
<dbReference type="PROSITE" id="PS00151">
    <property type="entry name" value="ACYLPHOSPHATASE_2"/>
    <property type="match status" value="1"/>
</dbReference>
<evidence type="ECO:0000256" key="2">
    <source>
        <dbReference type="ARBA" id="ARBA00012150"/>
    </source>
</evidence>
<dbReference type="AlphaFoldDB" id="A0A427X088"/>
<dbReference type="NCBIfam" id="NF010998">
    <property type="entry name" value="PRK14424.1"/>
    <property type="match status" value="1"/>
</dbReference>
<protein>
    <recommendedName>
        <fullName evidence="2 4">acylphosphatase</fullName>
        <ecNumber evidence="2 4">3.6.1.7</ecNumber>
    </recommendedName>
</protein>
<proteinExistence type="inferred from homology"/>
<dbReference type="InterPro" id="IPR001792">
    <property type="entry name" value="Acylphosphatase-like_dom"/>
</dbReference>
<evidence type="ECO:0000313" key="9">
    <source>
        <dbReference type="Proteomes" id="UP000509782"/>
    </source>
</evidence>
<name>A0A427X088_ACHDE</name>
<accession>A0A427X088</accession>
<dbReference type="EMBL" id="CP154792">
    <property type="protein sequence ID" value="XAN15044.1"/>
    <property type="molecule type" value="Genomic_DNA"/>
</dbReference>
<keyword evidence="4" id="KW-0378">Hydrolase</keyword>
<dbReference type="InterPro" id="IPR036046">
    <property type="entry name" value="Acylphosphatase-like_dom_sf"/>
</dbReference>
<dbReference type="InterPro" id="IPR020456">
    <property type="entry name" value="Acylphosphatase"/>
</dbReference>
<reference evidence="8 10" key="2">
    <citation type="submission" date="2024-05" db="EMBL/GenBank/DDBJ databases">
        <title>Achromobacter denitrificans. BP1, complete genome.</title>
        <authorList>
            <person name="Zhang B."/>
        </authorList>
    </citation>
    <scope>NUCLEOTIDE SEQUENCE [LARGE SCALE GENOMIC DNA]</scope>
    <source>
        <strain evidence="8 10">BP1</strain>
    </source>
</reference>
<dbReference type="Proteomes" id="UP001446337">
    <property type="component" value="Chromosome"/>
</dbReference>
<dbReference type="EMBL" id="CP054569">
    <property type="protein sequence ID" value="QKQ50348.1"/>
    <property type="molecule type" value="Genomic_DNA"/>
</dbReference>
<organism evidence="7 9">
    <name type="scientific">Achromobacter denitrificans</name>
    <name type="common">Alcaligenes denitrificans</name>
    <dbReference type="NCBI Taxonomy" id="32002"/>
    <lineage>
        <taxon>Bacteria</taxon>
        <taxon>Pseudomonadati</taxon>
        <taxon>Pseudomonadota</taxon>
        <taxon>Betaproteobacteria</taxon>
        <taxon>Burkholderiales</taxon>
        <taxon>Alcaligenaceae</taxon>
        <taxon>Achromobacter</taxon>
    </lineage>
</organism>
<feature type="active site" evidence="4">
    <location>
        <position position="27"/>
    </location>
</feature>
<dbReference type="Pfam" id="PF00708">
    <property type="entry name" value="Acylphosphatase"/>
    <property type="match status" value="1"/>
</dbReference>
<evidence type="ECO:0000313" key="10">
    <source>
        <dbReference type="Proteomes" id="UP001446337"/>
    </source>
</evidence>
<dbReference type="PANTHER" id="PTHR47268:SF4">
    <property type="entry name" value="ACYLPHOSPHATASE"/>
    <property type="match status" value="1"/>
</dbReference>
<dbReference type="PRINTS" id="PR00112">
    <property type="entry name" value="ACYLPHPHTASE"/>
</dbReference>
<evidence type="ECO:0000313" key="8">
    <source>
        <dbReference type="EMBL" id="XAN15044.1"/>
    </source>
</evidence>
<evidence type="ECO:0000256" key="3">
    <source>
        <dbReference type="ARBA" id="ARBA00047645"/>
    </source>
</evidence>
<sequence length="98" mass="11169">MQDPKTDPHIETVHVTVSGVVQGVGYRHATVRRAHLLGARGWVQNLPDGTVEALVQGTPDQVDHMLEWLRRGPPGADVREVTTRREYTDKRYIRFEQL</sequence>
<evidence type="ECO:0000256" key="5">
    <source>
        <dbReference type="RuleBase" id="RU004168"/>
    </source>
</evidence>
<feature type="domain" description="Acylphosphatase-like" evidence="6">
    <location>
        <begin position="12"/>
        <end position="98"/>
    </location>
</feature>
<comment type="similarity">
    <text evidence="1 5">Belongs to the acylphosphatase family.</text>
</comment>
<dbReference type="OrthoDB" id="5295388at2"/>
<dbReference type="SUPFAM" id="SSF54975">
    <property type="entry name" value="Acylphosphatase/BLUF domain-like"/>
    <property type="match status" value="1"/>
</dbReference>
<keyword evidence="10" id="KW-1185">Reference proteome</keyword>
<evidence type="ECO:0000256" key="4">
    <source>
        <dbReference type="PROSITE-ProRule" id="PRU00520"/>
    </source>
</evidence>
<reference evidence="7 9" key="1">
    <citation type="submission" date="2020-05" db="EMBL/GenBank/DDBJ databases">
        <title>FDA dAtabase for Regulatory Grade micrObial Sequences (FDA-ARGOS): Supporting development and validation of Infectious Disease Dx tests.</title>
        <authorList>
            <person name="Sproer C."/>
            <person name="Gronow S."/>
            <person name="Severitt S."/>
            <person name="Schroder I."/>
            <person name="Tallon L."/>
            <person name="Sadzewicz L."/>
            <person name="Zhao X."/>
            <person name="Vavikolanu K."/>
            <person name="Mehta A."/>
            <person name="Aluvathingal J."/>
            <person name="Nadendla S."/>
            <person name="Myers T."/>
            <person name="Yan Y."/>
            <person name="Sichtig H."/>
        </authorList>
    </citation>
    <scope>NUCLEOTIDE SEQUENCE [LARGE SCALE GENOMIC DNA]</scope>
    <source>
        <strain evidence="7 9">FDAARGOS_787</strain>
    </source>
</reference>
<dbReference type="PANTHER" id="PTHR47268">
    <property type="entry name" value="ACYLPHOSPHATASE"/>
    <property type="match status" value="1"/>
</dbReference>
<dbReference type="EC" id="3.6.1.7" evidence="2 4"/>
<comment type="catalytic activity">
    <reaction evidence="3 4">
        <text>an acyl phosphate + H2O = a carboxylate + phosphate + H(+)</text>
        <dbReference type="Rhea" id="RHEA:14965"/>
        <dbReference type="ChEBI" id="CHEBI:15377"/>
        <dbReference type="ChEBI" id="CHEBI:15378"/>
        <dbReference type="ChEBI" id="CHEBI:29067"/>
        <dbReference type="ChEBI" id="CHEBI:43474"/>
        <dbReference type="ChEBI" id="CHEBI:59918"/>
        <dbReference type="EC" id="3.6.1.7"/>
    </reaction>
</comment>
<dbReference type="InterPro" id="IPR017968">
    <property type="entry name" value="Acylphosphatase_CS"/>
</dbReference>
<evidence type="ECO:0000256" key="1">
    <source>
        <dbReference type="ARBA" id="ARBA00005614"/>
    </source>
</evidence>